<dbReference type="EMBL" id="MN739756">
    <property type="protein sequence ID" value="QHT25138.1"/>
    <property type="molecule type" value="Genomic_DNA"/>
</dbReference>
<evidence type="ECO:0000313" key="1">
    <source>
        <dbReference type="EMBL" id="QHT25138.1"/>
    </source>
</evidence>
<name>A0A6C0E8K7_9ZZZZ</name>
<dbReference type="AlphaFoldDB" id="A0A6C0E8K7"/>
<protein>
    <submittedName>
        <fullName evidence="1">Uncharacterized protein</fullName>
    </submittedName>
</protein>
<organism evidence="1">
    <name type="scientific">viral metagenome</name>
    <dbReference type="NCBI Taxonomy" id="1070528"/>
    <lineage>
        <taxon>unclassified sequences</taxon>
        <taxon>metagenomes</taxon>
        <taxon>organismal metagenomes</taxon>
    </lineage>
</organism>
<proteinExistence type="predicted"/>
<accession>A0A6C0E8K7</accession>
<sequence>MPFTHSISLIMGEDFKDFLKSIRNLINDSGTTYDNWSDSYESYPQVISTTSKGSAEKITTLQELNSLYNGIIEKYYNKHSIITYSNLITKEVNGHHQICIIFTSELSSNMRLDWAYSSNREVNIETREIILKDENGMVKGSETIDLEFCVLSTKHLKKNGSGTPNLCELMNIYYDILKLINTTSNSKEIVFESKGMQYIPDNRKCKPINLYSD</sequence>
<reference evidence="1" key="1">
    <citation type="journal article" date="2020" name="Nature">
        <title>Giant virus diversity and host interactions through global metagenomics.</title>
        <authorList>
            <person name="Schulz F."/>
            <person name="Roux S."/>
            <person name="Paez-Espino D."/>
            <person name="Jungbluth S."/>
            <person name="Walsh D.A."/>
            <person name="Denef V.J."/>
            <person name="McMahon K.D."/>
            <person name="Konstantinidis K.T."/>
            <person name="Eloe-Fadrosh E.A."/>
            <person name="Kyrpides N.C."/>
            <person name="Woyke T."/>
        </authorList>
    </citation>
    <scope>NUCLEOTIDE SEQUENCE</scope>
    <source>
        <strain evidence="1">GVMAG-M-3300023179-150</strain>
    </source>
</reference>